<dbReference type="InterPro" id="IPR041588">
    <property type="entry name" value="Integrase_H2C2"/>
</dbReference>
<dbReference type="Gene3D" id="1.10.340.70">
    <property type="match status" value="1"/>
</dbReference>
<dbReference type="AlphaFoldDB" id="A0A8C3FN99"/>
<dbReference type="InterPro" id="IPR012337">
    <property type="entry name" value="RNaseH-like_sf"/>
</dbReference>
<proteinExistence type="predicted"/>
<reference evidence="4" key="2">
    <citation type="submission" date="2025-09" db="UniProtKB">
        <authorList>
            <consortium name="Ensembl"/>
        </authorList>
    </citation>
    <scope>IDENTIFICATION</scope>
</reference>
<dbReference type="Pfam" id="PF17921">
    <property type="entry name" value="Integrase_H2C2"/>
    <property type="match status" value="1"/>
</dbReference>
<keyword evidence="5" id="KW-1185">Reference proteome</keyword>
<dbReference type="GO" id="GO:0003676">
    <property type="term" value="F:nucleic acid binding"/>
    <property type="evidence" value="ECO:0007669"/>
    <property type="project" value="InterPro"/>
</dbReference>
<dbReference type="Gene3D" id="3.30.420.10">
    <property type="entry name" value="Ribonuclease H-like superfamily/Ribonuclease H"/>
    <property type="match status" value="1"/>
</dbReference>
<dbReference type="InterPro" id="IPR036397">
    <property type="entry name" value="RNaseH_sf"/>
</dbReference>
<evidence type="ECO:0000259" key="3">
    <source>
        <dbReference type="Pfam" id="PF17921"/>
    </source>
</evidence>
<dbReference type="Proteomes" id="UP000694380">
    <property type="component" value="Unplaced"/>
</dbReference>
<feature type="domain" description="Integrase zinc-binding" evidence="3">
    <location>
        <begin position="51"/>
        <end position="109"/>
    </location>
</feature>
<evidence type="ECO:0000313" key="4">
    <source>
        <dbReference type="Ensembl" id="ENSCPBP00000010994.1"/>
    </source>
</evidence>
<dbReference type="PANTHER" id="PTHR37984">
    <property type="entry name" value="PROTEIN CBG26694"/>
    <property type="match status" value="1"/>
</dbReference>
<organism evidence="4 5">
    <name type="scientific">Chrysemys picta bellii</name>
    <name type="common">Western painted turtle</name>
    <name type="synonym">Emys bellii</name>
    <dbReference type="NCBI Taxonomy" id="8478"/>
    <lineage>
        <taxon>Eukaryota</taxon>
        <taxon>Metazoa</taxon>
        <taxon>Chordata</taxon>
        <taxon>Craniata</taxon>
        <taxon>Vertebrata</taxon>
        <taxon>Euteleostomi</taxon>
        <taxon>Archelosauria</taxon>
        <taxon>Testudinata</taxon>
        <taxon>Testudines</taxon>
        <taxon>Cryptodira</taxon>
        <taxon>Durocryptodira</taxon>
        <taxon>Testudinoidea</taxon>
        <taxon>Emydidae</taxon>
        <taxon>Chrysemys</taxon>
    </lineage>
</organism>
<feature type="region of interest" description="Disordered" evidence="2">
    <location>
        <begin position="19"/>
        <end position="42"/>
    </location>
</feature>
<name>A0A8C3FN99_CHRPI</name>
<evidence type="ECO:0000313" key="5">
    <source>
        <dbReference type="Proteomes" id="UP000694380"/>
    </source>
</evidence>
<evidence type="ECO:0000256" key="1">
    <source>
        <dbReference type="ARBA" id="ARBA00039658"/>
    </source>
</evidence>
<accession>A0A8C3FN99</accession>
<dbReference type="SUPFAM" id="SSF53098">
    <property type="entry name" value="Ribonuclease H-like"/>
    <property type="match status" value="1"/>
</dbReference>
<sequence>CSRNIWYNRWPRYYTRQEAPRHPLGDRTGGYPRGTTAQEPQTRETFRQLLVPRRLRVGILHLAHANPWAGHLGREKTLQRVACRFFWPGIHREVADFCASCPECQRAGPKGIARAPLVPMPVVGVPFEQIGMDLVGPLERSKTGNRFILVVVDYATRYPEAVPLKTPRWRTSPRSWSRRGLQLLQVEREPHCGRDRQTRWTT</sequence>
<reference evidence="4" key="1">
    <citation type="submission" date="2025-08" db="UniProtKB">
        <authorList>
            <consortium name="Ensembl"/>
        </authorList>
    </citation>
    <scope>IDENTIFICATION</scope>
</reference>
<dbReference type="Ensembl" id="ENSCPBT00000013195.1">
    <property type="protein sequence ID" value="ENSCPBP00000010994.1"/>
    <property type="gene ID" value="ENSCPBG00000008421.1"/>
</dbReference>
<dbReference type="GeneTree" id="ENSGT01050000244855"/>
<protein>
    <recommendedName>
        <fullName evidence="1">Gypsy retrotransposon integrase-like protein 1</fullName>
    </recommendedName>
</protein>
<evidence type="ECO:0000256" key="2">
    <source>
        <dbReference type="SAM" id="MobiDB-lite"/>
    </source>
</evidence>
<dbReference type="FunFam" id="1.10.340.70:FF:000001">
    <property type="entry name" value="Retrovirus-related Pol polyprotein from transposon gypsy-like Protein"/>
    <property type="match status" value="1"/>
</dbReference>
<dbReference type="PANTHER" id="PTHR37984:SF15">
    <property type="entry name" value="INTEGRASE CATALYTIC DOMAIN-CONTAINING PROTEIN"/>
    <property type="match status" value="1"/>
</dbReference>
<dbReference type="InterPro" id="IPR050951">
    <property type="entry name" value="Retrovirus_Pol_polyprotein"/>
</dbReference>